<protein>
    <submittedName>
        <fullName evidence="1">Uncharacterized protein</fullName>
    </submittedName>
</protein>
<reference evidence="1 2" key="1">
    <citation type="submission" date="2015-09" db="EMBL/GenBank/DDBJ databases">
        <authorList>
            <consortium name="Pathogen Informatics"/>
            <person name="Wu L."/>
            <person name="Ma J."/>
        </authorList>
    </citation>
    <scope>NUCLEOTIDE SEQUENCE [LARGE SCALE GENOMIC DNA]</scope>
    <source>
        <strain evidence="1 2">2789STDY5834858</strain>
    </source>
</reference>
<name>A0ABP2AVJ3_SARVE</name>
<organism evidence="1 2">
    <name type="scientific">Sarcina ventriculi</name>
    <name type="common">Clostridium ventriculi</name>
    <dbReference type="NCBI Taxonomy" id="1267"/>
    <lineage>
        <taxon>Bacteria</taxon>
        <taxon>Bacillati</taxon>
        <taxon>Bacillota</taxon>
        <taxon>Clostridia</taxon>
        <taxon>Eubacteriales</taxon>
        <taxon>Clostridiaceae</taxon>
        <taxon>Sarcina</taxon>
    </lineage>
</organism>
<evidence type="ECO:0000313" key="1">
    <source>
        <dbReference type="EMBL" id="CUO25813.1"/>
    </source>
</evidence>
<keyword evidence="2" id="KW-1185">Reference proteome</keyword>
<dbReference type="Proteomes" id="UP000095488">
    <property type="component" value="Unassembled WGS sequence"/>
</dbReference>
<sequence>MAIYKTILKQNELQAIENISYNKKTQLILQSIYSYIVKHTILNNGVFPKPLTALYKMYIRYHNKISCIYFRKLLKKLIDYKLVIVHKHRNINVYSVNRNVTYYSNNLDEVSQKVSYKKIATNVDTASVEDDSSNTQILNINNNIINIIDNTVSETVVGSEFRKSSAYEKACEENNKDLVKPSELIEVAINKLKEQGRHSKKIIARLKAKLENRTNVVRKNMDKYLDTVVADCIAFYEVERKNMALLIAKRRNKFSNSYNAKKNTTANFTQRKYDYDKLENQLLGWDNSDDDCEIGTIEPTVAPTVANFTQREYDYIELEKQISPLAYLDNNLENEEKIEQNEIIEDMDENLSGIDRLRNLIKR</sequence>
<dbReference type="RefSeq" id="WP_055260286.1">
    <property type="nucleotide sequence ID" value="NZ_CABIXL010000017.1"/>
</dbReference>
<gene>
    <name evidence="1" type="ORF">ERS852473_02319</name>
</gene>
<dbReference type="EMBL" id="CYZR01000017">
    <property type="protein sequence ID" value="CUO25813.1"/>
    <property type="molecule type" value="Genomic_DNA"/>
</dbReference>
<accession>A0ABP2AVJ3</accession>
<proteinExistence type="predicted"/>
<evidence type="ECO:0000313" key="2">
    <source>
        <dbReference type="Proteomes" id="UP000095488"/>
    </source>
</evidence>
<comment type="caution">
    <text evidence="1">The sequence shown here is derived from an EMBL/GenBank/DDBJ whole genome shotgun (WGS) entry which is preliminary data.</text>
</comment>